<accession>A0A7S7M1R3</accession>
<dbReference type="AlphaFoldDB" id="A0A7S7M1R3"/>
<proteinExistence type="predicted"/>
<dbReference type="Proteomes" id="UP000593836">
    <property type="component" value="Chromosome"/>
</dbReference>
<evidence type="ECO:0000313" key="2">
    <source>
        <dbReference type="Proteomes" id="UP000593836"/>
    </source>
</evidence>
<reference evidence="1 2" key="1">
    <citation type="submission" date="2020-05" db="EMBL/GenBank/DDBJ databases">
        <title>Sulfurimonas marisnigri, sp. nov., and Sulfurimonas baltica, sp. nov., manganese oxide reducing chemolithoautotrophs of the class Epsilonproteobacteria isolated from the pelagic redoxclines of the Black and Baltic Seas and emended description of the genus Sulfurimonas.</title>
        <authorList>
            <person name="Henkel J.V."/>
            <person name="Laudan C."/>
            <person name="Werner J."/>
            <person name="Neu T."/>
            <person name="Plewe S."/>
            <person name="Sproer C."/>
            <person name="Bunk B."/>
            <person name="Schulz-Vogt H.N."/>
        </authorList>
    </citation>
    <scope>NUCLEOTIDE SEQUENCE [LARGE SCALE GENOMIC DNA]</scope>
    <source>
        <strain evidence="1 2">SoZ1</strain>
    </source>
</reference>
<protein>
    <submittedName>
        <fullName evidence="1">Uncharacterized protein</fullName>
    </submittedName>
</protein>
<evidence type="ECO:0000313" key="1">
    <source>
        <dbReference type="EMBL" id="QOY55462.1"/>
    </source>
</evidence>
<organism evidence="1 2">
    <name type="scientific">Candidatus Sulfurimonas marisnigri</name>
    <dbReference type="NCBI Taxonomy" id="2740405"/>
    <lineage>
        <taxon>Bacteria</taxon>
        <taxon>Pseudomonadati</taxon>
        <taxon>Campylobacterota</taxon>
        <taxon>Epsilonproteobacteria</taxon>
        <taxon>Campylobacterales</taxon>
        <taxon>Sulfurimonadaceae</taxon>
        <taxon>Sulfurimonas</taxon>
    </lineage>
</organism>
<keyword evidence="2" id="KW-1185">Reference proteome</keyword>
<dbReference type="EMBL" id="CP054493">
    <property type="protein sequence ID" value="QOY55462.1"/>
    <property type="molecule type" value="Genomic_DNA"/>
</dbReference>
<gene>
    <name evidence="1" type="ORF">HUE87_04300</name>
</gene>
<name>A0A7S7M1R3_9BACT</name>
<dbReference type="RefSeq" id="WP_194367501.1">
    <property type="nucleotide sequence ID" value="NZ_CP054493.1"/>
</dbReference>
<dbReference type="KEGG" id="smas:HUE87_04300"/>
<sequence length="60" mass="6782">MSDVLDVACSTGNVVLEYASIFTNVSFDSDLFYSFEVKTPQKSWKNLQTIEWNLNKDGGK</sequence>